<evidence type="ECO:0000313" key="6">
    <source>
        <dbReference type="Proteomes" id="UP001157186"/>
    </source>
</evidence>
<name>A0ABQ6GZF2_9GAMM</name>
<dbReference type="PROSITE" id="PS01124">
    <property type="entry name" value="HTH_ARAC_FAMILY_2"/>
    <property type="match status" value="1"/>
</dbReference>
<evidence type="ECO:0000259" key="4">
    <source>
        <dbReference type="PROSITE" id="PS01124"/>
    </source>
</evidence>
<dbReference type="InterPro" id="IPR018060">
    <property type="entry name" value="HTH_AraC"/>
</dbReference>
<keyword evidence="3" id="KW-0804">Transcription</keyword>
<evidence type="ECO:0000256" key="2">
    <source>
        <dbReference type="ARBA" id="ARBA00023125"/>
    </source>
</evidence>
<dbReference type="Gene3D" id="1.10.10.60">
    <property type="entry name" value="Homeodomain-like"/>
    <property type="match status" value="1"/>
</dbReference>
<keyword evidence="2" id="KW-0238">DNA-binding</keyword>
<dbReference type="InterPro" id="IPR050204">
    <property type="entry name" value="AraC_XylS_family_regulators"/>
</dbReference>
<comment type="caution">
    <text evidence="5">The sequence shown here is derived from an EMBL/GenBank/DDBJ whole genome shotgun (WGS) entry which is preliminary data.</text>
</comment>
<evidence type="ECO:0000313" key="5">
    <source>
        <dbReference type="EMBL" id="GLX79870.1"/>
    </source>
</evidence>
<evidence type="ECO:0000256" key="1">
    <source>
        <dbReference type="ARBA" id="ARBA00023015"/>
    </source>
</evidence>
<dbReference type="PANTHER" id="PTHR46796">
    <property type="entry name" value="HTH-TYPE TRANSCRIPTIONAL ACTIVATOR RHAS-RELATED"/>
    <property type="match status" value="1"/>
</dbReference>
<reference evidence="5 6" key="1">
    <citation type="submission" date="2023-03" db="EMBL/GenBank/DDBJ databases">
        <title>Draft genome sequence of Thalassotalea insulae KCTC 62186T.</title>
        <authorList>
            <person name="Sawabe T."/>
        </authorList>
    </citation>
    <scope>NUCLEOTIDE SEQUENCE [LARGE SCALE GENOMIC DNA]</scope>
    <source>
        <strain evidence="5 6">KCTC 62186</strain>
    </source>
</reference>
<dbReference type="InterPro" id="IPR009057">
    <property type="entry name" value="Homeodomain-like_sf"/>
</dbReference>
<gene>
    <name evidence="5" type="ORF">tinsulaeT_32100</name>
</gene>
<organism evidence="5 6">
    <name type="scientific">Thalassotalea insulae</name>
    <dbReference type="NCBI Taxonomy" id="2056778"/>
    <lineage>
        <taxon>Bacteria</taxon>
        <taxon>Pseudomonadati</taxon>
        <taxon>Pseudomonadota</taxon>
        <taxon>Gammaproteobacteria</taxon>
        <taxon>Alteromonadales</taxon>
        <taxon>Colwelliaceae</taxon>
        <taxon>Thalassotalea</taxon>
    </lineage>
</organism>
<dbReference type="EMBL" id="BSST01000001">
    <property type="protein sequence ID" value="GLX79870.1"/>
    <property type="molecule type" value="Genomic_DNA"/>
</dbReference>
<dbReference type="SMART" id="SM00342">
    <property type="entry name" value="HTH_ARAC"/>
    <property type="match status" value="1"/>
</dbReference>
<dbReference type="RefSeq" id="WP_284245814.1">
    <property type="nucleotide sequence ID" value="NZ_BSST01000001.1"/>
</dbReference>
<feature type="domain" description="HTH araC/xylS-type" evidence="4">
    <location>
        <begin position="102"/>
        <end position="200"/>
    </location>
</feature>
<dbReference type="Pfam" id="PF12833">
    <property type="entry name" value="HTH_18"/>
    <property type="match status" value="1"/>
</dbReference>
<sequence>MNNNLVVTWHANIDVGGAAVVIPDGCRDLIVKTLGNEKPDWFVSPLFDRSELVQVEDKCSFVGFRLSPGVGIRECELLAHIETKQLEANEVKGIIGDFIRFESAVQEALGALASEQGTVQQVSVQLGVSVRTLQRLLLNKTQRTPGYWLQLARVRKAARSLSREHSLAEVAENYGFSDQSHMNREFQRWFRLTPVQLLNAPDVIRLLHDSGYG</sequence>
<dbReference type="SUPFAM" id="SSF46689">
    <property type="entry name" value="Homeodomain-like"/>
    <property type="match status" value="1"/>
</dbReference>
<evidence type="ECO:0000256" key="3">
    <source>
        <dbReference type="ARBA" id="ARBA00023163"/>
    </source>
</evidence>
<keyword evidence="1" id="KW-0805">Transcription regulation</keyword>
<proteinExistence type="predicted"/>
<keyword evidence="6" id="KW-1185">Reference proteome</keyword>
<accession>A0ABQ6GZF2</accession>
<dbReference type="Proteomes" id="UP001157186">
    <property type="component" value="Unassembled WGS sequence"/>
</dbReference>
<protein>
    <recommendedName>
        <fullName evidence="4">HTH araC/xylS-type domain-containing protein</fullName>
    </recommendedName>
</protein>